<sequence>MHELDLGSFKDNAGLECEELSRLVSRMTSLRALACGSRKLTSKALASLVSQPHLSKLQISNSSQDFLRAVKGDAKVFLSSLHHLRIVEDDLTQFAQLLNKMRPIELQTLSIACIGTPKTMDLAGVLKILEEGSNGDLREITIKQVPPKNRFEVVIPDETVVIDSMTLQPLLAFKDLTTISVDLRCTFLLTDAELTFMAEAWPRLQHLQLGSMQGWGIDTNVTFVGLLSLLRLCPDLRYLVLPFDARAHEQLDASAIAPECTNTKITYLNVSNAPVPFLMTHPVDRELGVNKRNDNLAKVVARVLLRVLPNLCGIGGSWLYHGGETGTVAEMGWLLVGHTLTQERVATVG</sequence>
<organism evidence="1 2">
    <name type="scientific">Cyclocybe aegerita</name>
    <name type="common">Black poplar mushroom</name>
    <name type="synonym">Agrocybe aegerita</name>
    <dbReference type="NCBI Taxonomy" id="1973307"/>
    <lineage>
        <taxon>Eukaryota</taxon>
        <taxon>Fungi</taxon>
        <taxon>Dikarya</taxon>
        <taxon>Basidiomycota</taxon>
        <taxon>Agaricomycotina</taxon>
        <taxon>Agaricomycetes</taxon>
        <taxon>Agaricomycetidae</taxon>
        <taxon>Agaricales</taxon>
        <taxon>Agaricineae</taxon>
        <taxon>Bolbitiaceae</taxon>
        <taxon>Cyclocybe</taxon>
    </lineage>
</organism>
<dbReference type="Gene3D" id="3.80.10.10">
    <property type="entry name" value="Ribonuclease Inhibitor"/>
    <property type="match status" value="1"/>
</dbReference>
<proteinExistence type="predicted"/>
<comment type="caution">
    <text evidence="1">The sequence shown here is derived from an EMBL/GenBank/DDBJ whole genome shotgun (WGS) entry which is preliminary data.</text>
</comment>
<dbReference type="Proteomes" id="UP000467700">
    <property type="component" value="Unassembled WGS sequence"/>
</dbReference>
<evidence type="ECO:0000313" key="1">
    <source>
        <dbReference type="EMBL" id="CAA7260332.1"/>
    </source>
</evidence>
<gene>
    <name evidence="1" type="ORF">AAE3_LOCUS2749</name>
</gene>
<dbReference type="AlphaFoldDB" id="A0A8S0WLI0"/>
<keyword evidence="2" id="KW-1185">Reference proteome</keyword>
<dbReference type="SUPFAM" id="SSF52047">
    <property type="entry name" value="RNI-like"/>
    <property type="match status" value="1"/>
</dbReference>
<evidence type="ECO:0000313" key="2">
    <source>
        <dbReference type="Proteomes" id="UP000467700"/>
    </source>
</evidence>
<dbReference type="EMBL" id="CACVBS010000029">
    <property type="protein sequence ID" value="CAA7260332.1"/>
    <property type="molecule type" value="Genomic_DNA"/>
</dbReference>
<dbReference type="InterPro" id="IPR032675">
    <property type="entry name" value="LRR_dom_sf"/>
</dbReference>
<accession>A0A8S0WLI0</accession>
<protein>
    <recommendedName>
        <fullName evidence="3">F-box domain-containing protein</fullName>
    </recommendedName>
</protein>
<reference evidence="1 2" key="1">
    <citation type="submission" date="2020-01" db="EMBL/GenBank/DDBJ databases">
        <authorList>
            <person name="Gupta K D."/>
        </authorList>
    </citation>
    <scope>NUCLEOTIDE SEQUENCE [LARGE SCALE GENOMIC DNA]</scope>
</reference>
<evidence type="ECO:0008006" key="3">
    <source>
        <dbReference type="Google" id="ProtNLM"/>
    </source>
</evidence>
<name>A0A8S0WLI0_CYCAE</name>
<dbReference type="OrthoDB" id="3543113at2759"/>